<feature type="domain" description="Calcineurin-like phosphoesterase" evidence="1">
    <location>
        <begin position="5"/>
        <end position="205"/>
    </location>
</feature>
<dbReference type="Pfam" id="PF00149">
    <property type="entry name" value="Metallophos"/>
    <property type="match status" value="1"/>
</dbReference>
<comment type="caution">
    <text evidence="2">The sequence shown here is derived from an EMBL/GenBank/DDBJ whole genome shotgun (WGS) entry which is preliminary data.</text>
</comment>
<dbReference type="InterPro" id="IPR029052">
    <property type="entry name" value="Metallo-depent_PP-like"/>
</dbReference>
<dbReference type="Proteomes" id="UP001139353">
    <property type="component" value="Unassembled WGS sequence"/>
</dbReference>
<evidence type="ECO:0000259" key="1">
    <source>
        <dbReference type="Pfam" id="PF00149"/>
    </source>
</evidence>
<organism evidence="2 3">
    <name type="scientific">Scleromatobacter humisilvae</name>
    <dbReference type="NCBI Taxonomy" id="2897159"/>
    <lineage>
        <taxon>Bacteria</taxon>
        <taxon>Pseudomonadati</taxon>
        <taxon>Pseudomonadota</taxon>
        <taxon>Betaproteobacteria</taxon>
        <taxon>Burkholderiales</taxon>
        <taxon>Sphaerotilaceae</taxon>
        <taxon>Scleromatobacter</taxon>
    </lineage>
</organism>
<dbReference type="EMBL" id="JAJLJH010000004">
    <property type="protein sequence ID" value="MCK9687331.1"/>
    <property type="molecule type" value="Genomic_DNA"/>
</dbReference>
<name>A0A9X2C191_9BURK</name>
<evidence type="ECO:0000313" key="3">
    <source>
        <dbReference type="Proteomes" id="UP001139353"/>
    </source>
</evidence>
<protein>
    <submittedName>
        <fullName evidence="2">Metallophosphoesterase</fullName>
    </submittedName>
</protein>
<accession>A0A9X2C191</accession>
<dbReference type="AlphaFoldDB" id="A0A9X2C191"/>
<evidence type="ECO:0000313" key="2">
    <source>
        <dbReference type="EMBL" id="MCK9687331.1"/>
    </source>
</evidence>
<sequence length="256" mass="27806">MNEGPILFCGDPHGGVRGSLQYIIEAARDTQASAVILLGDIEPARPLHEELGPILDRVWWIPGNHDSDSDDVWRRVATPEMAARNLHGRVVTLPDSGLRIAGLGGVFRESVWHPSPASARGGVPAFRTRAAHAKATPRQDRWEGGHHRKHCGSIYPDEVDHLAELRADVLVTHEAPGYHPNGFDILDVLAQSLGVKVAVHGHQHDRLDSSTKWEAQGFKSFGVGLRGITAISVDGVDTVVRPGELDEAREDRGLAS</sequence>
<dbReference type="Gene3D" id="3.60.21.10">
    <property type="match status" value="1"/>
</dbReference>
<dbReference type="RefSeq" id="WP_275683371.1">
    <property type="nucleotide sequence ID" value="NZ_JAJLJH010000004.1"/>
</dbReference>
<dbReference type="SUPFAM" id="SSF56300">
    <property type="entry name" value="Metallo-dependent phosphatases"/>
    <property type="match status" value="1"/>
</dbReference>
<proteinExistence type="predicted"/>
<keyword evidence="3" id="KW-1185">Reference proteome</keyword>
<reference evidence="2" key="1">
    <citation type="submission" date="2021-11" db="EMBL/GenBank/DDBJ databases">
        <title>BS-T2-15 a new species belonging to the Comamonadaceae family isolated from the soil of a French oak forest.</title>
        <authorList>
            <person name="Mieszkin S."/>
            <person name="Alain K."/>
        </authorList>
    </citation>
    <scope>NUCLEOTIDE SEQUENCE</scope>
    <source>
        <strain evidence="2">BS-T2-15</strain>
    </source>
</reference>
<dbReference type="GO" id="GO:0016787">
    <property type="term" value="F:hydrolase activity"/>
    <property type="evidence" value="ECO:0007669"/>
    <property type="project" value="InterPro"/>
</dbReference>
<dbReference type="InterPro" id="IPR004843">
    <property type="entry name" value="Calcineurin-like_PHP"/>
</dbReference>
<gene>
    <name evidence="2" type="ORF">LPC04_16615</name>
</gene>